<keyword evidence="10" id="KW-1185">Reference proteome</keyword>
<sequence>MSEIVRHRDAAALTSTVAEALIERLSAVQRSGRVPHLGLTGGTIANDLYRAVAASPRRDEVEWTSVEFWWGDERFVARDSPDRNAVQAREAFLDDLGARAGRIHEMPSADDRDLDAGAQAYGNEVREFGAGSFDVLLLGLGPDGHIASLFPGYPQLHVDDQIAVAVEDSPKPPPLRISLTYAALNRSRAVWFIVSGAGKAEAVARSVAAGASVGESPASGVRGETETVWHLDEAAASAL</sequence>
<proteinExistence type="inferred from homology"/>
<evidence type="ECO:0000259" key="8">
    <source>
        <dbReference type="Pfam" id="PF01182"/>
    </source>
</evidence>
<dbReference type="GO" id="GO:0017057">
    <property type="term" value="F:6-phosphogluconolactonase activity"/>
    <property type="evidence" value="ECO:0007669"/>
    <property type="project" value="UniProtKB-UniRule"/>
</dbReference>
<keyword evidence="7 9" id="KW-0378">Hydrolase</keyword>
<dbReference type="SUPFAM" id="SSF100950">
    <property type="entry name" value="NagB/RpiA/CoA transferase-like"/>
    <property type="match status" value="1"/>
</dbReference>
<dbReference type="GO" id="GO:0005975">
    <property type="term" value="P:carbohydrate metabolic process"/>
    <property type="evidence" value="ECO:0007669"/>
    <property type="project" value="UniProtKB-UniRule"/>
</dbReference>
<gene>
    <name evidence="7 9" type="primary">pgl</name>
    <name evidence="9" type="ORF">L0C25_20625</name>
</gene>
<name>A0AA46YKV7_9ACTN</name>
<dbReference type="PANTHER" id="PTHR11054">
    <property type="entry name" value="6-PHOSPHOGLUCONOLACTONASE"/>
    <property type="match status" value="1"/>
</dbReference>
<evidence type="ECO:0000313" key="9">
    <source>
        <dbReference type="EMBL" id="UYM04901.1"/>
    </source>
</evidence>
<evidence type="ECO:0000256" key="7">
    <source>
        <dbReference type="RuleBase" id="RU365095"/>
    </source>
</evidence>
<evidence type="ECO:0000256" key="4">
    <source>
        <dbReference type="ARBA" id="ARBA00010662"/>
    </source>
</evidence>
<dbReference type="InterPro" id="IPR005900">
    <property type="entry name" value="6-phosphogluconolactonase_DevB"/>
</dbReference>
<dbReference type="Pfam" id="PF01182">
    <property type="entry name" value="Glucosamine_iso"/>
    <property type="match status" value="1"/>
</dbReference>
<comment type="function">
    <text evidence="2 7">Hydrolysis of 6-phosphogluconolactone to 6-phosphogluconate.</text>
</comment>
<comment type="pathway">
    <text evidence="3 7">Carbohydrate degradation; pentose phosphate pathway; D-ribulose 5-phosphate from D-glucose 6-phosphate (oxidative stage): step 2/3.</text>
</comment>
<dbReference type="InterPro" id="IPR006148">
    <property type="entry name" value="Glc/Gal-6P_isomerase"/>
</dbReference>
<dbReference type="KEGG" id="sgrg:L0C25_20625"/>
<dbReference type="Proteomes" id="UP001164390">
    <property type="component" value="Chromosome"/>
</dbReference>
<evidence type="ECO:0000256" key="5">
    <source>
        <dbReference type="ARBA" id="ARBA00013198"/>
    </source>
</evidence>
<dbReference type="CDD" id="cd01400">
    <property type="entry name" value="6PGL"/>
    <property type="match status" value="1"/>
</dbReference>
<dbReference type="RefSeq" id="WP_271633664.1">
    <property type="nucleotide sequence ID" value="NZ_CP094970.1"/>
</dbReference>
<dbReference type="Gene3D" id="3.40.50.1360">
    <property type="match status" value="1"/>
</dbReference>
<dbReference type="PANTHER" id="PTHR11054:SF0">
    <property type="entry name" value="6-PHOSPHOGLUCONOLACTONASE"/>
    <property type="match status" value="1"/>
</dbReference>
<accession>A0AA46YKV7</accession>
<feature type="domain" description="Glucosamine/galactosamine-6-phosphate isomerase" evidence="8">
    <location>
        <begin position="9"/>
        <end position="229"/>
    </location>
</feature>
<evidence type="ECO:0000256" key="1">
    <source>
        <dbReference type="ARBA" id="ARBA00000832"/>
    </source>
</evidence>
<reference evidence="9" key="1">
    <citation type="submission" date="2022-01" db="EMBL/GenBank/DDBJ databases">
        <title>Nocardioidaceae gen. sp. A5X3R13.</title>
        <authorList>
            <person name="Lopez Marin M.A."/>
            <person name="Uhlik O."/>
        </authorList>
    </citation>
    <scope>NUCLEOTIDE SEQUENCE</scope>
    <source>
        <strain evidence="9">A5X3R13</strain>
    </source>
</reference>
<dbReference type="NCBIfam" id="TIGR01198">
    <property type="entry name" value="pgl"/>
    <property type="match status" value="1"/>
</dbReference>
<dbReference type="EMBL" id="CP094970">
    <property type="protein sequence ID" value="UYM04901.1"/>
    <property type="molecule type" value="Genomic_DNA"/>
</dbReference>
<evidence type="ECO:0000256" key="2">
    <source>
        <dbReference type="ARBA" id="ARBA00002681"/>
    </source>
</evidence>
<organism evidence="9 10">
    <name type="scientific">Solicola gregarius</name>
    <dbReference type="NCBI Taxonomy" id="2908642"/>
    <lineage>
        <taxon>Bacteria</taxon>
        <taxon>Bacillati</taxon>
        <taxon>Actinomycetota</taxon>
        <taxon>Actinomycetes</taxon>
        <taxon>Propionibacteriales</taxon>
        <taxon>Nocardioidaceae</taxon>
        <taxon>Solicola</taxon>
    </lineage>
</organism>
<dbReference type="AlphaFoldDB" id="A0AA46YKV7"/>
<comment type="similarity">
    <text evidence="4 7">Belongs to the glucosamine/galactosamine-6-phosphate isomerase family. 6-phosphogluconolactonase subfamily.</text>
</comment>
<evidence type="ECO:0000256" key="3">
    <source>
        <dbReference type="ARBA" id="ARBA00004961"/>
    </source>
</evidence>
<protein>
    <recommendedName>
        <fullName evidence="6 7">6-phosphogluconolactonase</fullName>
        <shortName evidence="7">6PGL</shortName>
        <ecNumber evidence="5 7">3.1.1.31</ecNumber>
    </recommendedName>
</protein>
<comment type="catalytic activity">
    <reaction evidence="1 7">
        <text>6-phospho-D-glucono-1,5-lactone + H2O = 6-phospho-D-gluconate + H(+)</text>
        <dbReference type="Rhea" id="RHEA:12556"/>
        <dbReference type="ChEBI" id="CHEBI:15377"/>
        <dbReference type="ChEBI" id="CHEBI:15378"/>
        <dbReference type="ChEBI" id="CHEBI:57955"/>
        <dbReference type="ChEBI" id="CHEBI:58759"/>
        <dbReference type="EC" id="3.1.1.31"/>
    </reaction>
</comment>
<dbReference type="GO" id="GO:0006098">
    <property type="term" value="P:pentose-phosphate shunt"/>
    <property type="evidence" value="ECO:0007669"/>
    <property type="project" value="InterPro"/>
</dbReference>
<evidence type="ECO:0000256" key="6">
    <source>
        <dbReference type="ARBA" id="ARBA00020337"/>
    </source>
</evidence>
<dbReference type="InterPro" id="IPR037171">
    <property type="entry name" value="NagB/RpiA_transferase-like"/>
</dbReference>
<dbReference type="EC" id="3.1.1.31" evidence="5 7"/>
<evidence type="ECO:0000313" key="10">
    <source>
        <dbReference type="Proteomes" id="UP001164390"/>
    </source>
</evidence>
<dbReference type="InterPro" id="IPR039104">
    <property type="entry name" value="6PGL"/>
</dbReference>